<dbReference type="KEGG" id="nve:5507165"/>
<dbReference type="PROSITE" id="PS00658">
    <property type="entry name" value="FORK_HEAD_2"/>
    <property type="match status" value="1"/>
</dbReference>
<dbReference type="PRINTS" id="PR00053">
    <property type="entry name" value="FORKHEAD"/>
</dbReference>
<evidence type="ECO:0000256" key="3">
    <source>
        <dbReference type="ARBA" id="ARBA00023125"/>
    </source>
</evidence>
<dbReference type="STRING" id="45351.A7SKI7"/>
<evidence type="ECO:0000256" key="1">
    <source>
        <dbReference type="ARBA" id="ARBA00022473"/>
    </source>
</evidence>
<dbReference type="SMART" id="SM00339">
    <property type="entry name" value="FH"/>
    <property type="match status" value="1"/>
</dbReference>
<reference evidence="8 9" key="1">
    <citation type="journal article" date="2007" name="Science">
        <title>Sea anemone genome reveals ancestral eumetazoan gene repertoire and genomic organization.</title>
        <authorList>
            <person name="Putnam N.H."/>
            <person name="Srivastava M."/>
            <person name="Hellsten U."/>
            <person name="Dirks B."/>
            <person name="Chapman J."/>
            <person name="Salamov A."/>
            <person name="Terry A."/>
            <person name="Shapiro H."/>
            <person name="Lindquist E."/>
            <person name="Kapitonov V.V."/>
            <person name="Jurka J."/>
            <person name="Genikhovich G."/>
            <person name="Grigoriev I.V."/>
            <person name="Lucas S.M."/>
            <person name="Steele R.E."/>
            <person name="Finnerty J.R."/>
            <person name="Technau U."/>
            <person name="Martindale M.Q."/>
            <person name="Rokhsar D.S."/>
        </authorList>
    </citation>
    <scope>NUCLEOTIDE SEQUENCE [LARGE SCALE GENOMIC DNA]</scope>
    <source>
        <strain evidence="9">CH2 X CH6</strain>
    </source>
</reference>
<dbReference type="InterPro" id="IPR036390">
    <property type="entry name" value="WH_DNA-bd_sf"/>
</dbReference>
<dbReference type="GO" id="GO:0005634">
    <property type="term" value="C:nucleus"/>
    <property type="evidence" value="ECO:0007669"/>
    <property type="project" value="UniProtKB-SubCell"/>
</dbReference>
<dbReference type="GO" id="GO:0003700">
    <property type="term" value="F:DNA-binding transcription factor activity"/>
    <property type="evidence" value="ECO:0007669"/>
    <property type="project" value="InterPro"/>
</dbReference>
<dbReference type="PROSITE" id="PS50039">
    <property type="entry name" value="FORK_HEAD_3"/>
    <property type="match status" value="1"/>
</dbReference>
<keyword evidence="2" id="KW-0805">Transcription regulation</keyword>
<proteinExistence type="predicted"/>
<dbReference type="Gene3D" id="1.10.10.10">
    <property type="entry name" value="Winged helix-like DNA-binding domain superfamily/Winged helix DNA-binding domain"/>
    <property type="match status" value="1"/>
</dbReference>
<protein>
    <recommendedName>
        <fullName evidence="7">Fork-head domain-containing protein</fullName>
    </recommendedName>
</protein>
<evidence type="ECO:0000313" key="8">
    <source>
        <dbReference type="EMBL" id="EDO35779.1"/>
    </source>
</evidence>
<dbReference type="GO" id="GO:0043565">
    <property type="term" value="F:sequence-specific DNA binding"/>
    <property type="evidence" value="ECO:0007669"/>
    <property type="project" value="InterPro"/>
</dbReference>
<keyword evidence="5 6" id="KW-0539">Nucleus</keyword>
<evidence type="ECO:0000256" key="4">
    <source>
        <dbReference type="ARBA" id="ARBA00023163"/>
    </source>
</evidence>
<sequence length="130" mass="14954">MENCKVISKENAKPNEKCYPKPLFSYSCLIAMALKNSDSGTLPVSEIYKFMMGKFPYFKTAPDGWKNSVRHNLSLNKAFCKLERPQGASQRKGCLWSLKPERRDQMDKEIKKWKKKHAEAIRASMAHPGE</sequence>
<dbReference type="PANTHER" id="PTHR46721">
    <property type="entry name" value="FORKHEAD BOX PROTEIN N1"/>
    <property type="match status" value="1"/>
</dbReference>
<dbReference type="AlphaFoldDB" id="A7SKI7"/>
<dbReference type="InterPro" id="IPR036388">
    <property type="entry name" value="WH-like_DNA-bd_sf"/>
</dbReference>
<gene>
    <name evidence="8" type="ORF">NEMVEDRAFT_v1g121754</name>
</gene>
<evidence type="ECO:0000259" key="7">
    <source>
        <dbReference type="PROSITE" id="PS50039"/>
    </source>
</evidence>
<dbReference type="Pfam" id="PF00250">
    <property type="entry name" value="Forkhead"/>
    <property type="match status" value="1"/>
</dbReference>
<dbReference type="PhylomeDB" id="A7SKI7"/>
<dbReference type="eggNOG" id="KOG2294">
    <property type="taxonomic scope" value="Eukaryota"/>
</dbReference>
<dbReference type="SUPFAM" id="SSF46785">
    <property type="entry name" value="Winged helix' DNA-binding domain"/>
    <property type="match status" value="1"/>
</dbReference>
<keyword evidence="1" id="KW-0217">Developmental protein</keyword>
<dbReference type="PANTHER" id="PTHR46721:SF3">
    <property type="entry name" value="FORKHEAD BOX N1"/>
    <property type="match status" value="1"/>
</dbReference>
<feature type="DNA-binding region" description="Fork-head" evidence="6">
    <location>
        <begin position="21"/>
        <end position="117"/>
    </location>
</feature>
<evidence type="ECO:0000256" key="5">
    <source>
        <dbReference type="ARBA" id="ARBA00023242"/>
    </source>
</evidence>
<dbReference type="OrthoDB" id="10070006at2759"/>
<dbReference type="InterPro" id="IPR001766">
    <property type="entry name" value="Fork_head_dom"/>
</dbReference>
<keyword evidence="4" id="KW-0804">Transcription</keyword>
<feature type="domain" description="Fork-head" evidence="7">
    <location>
        <begin position="21"/>
        <end position="117"/>
    </location>
</feature>
<dbReference type="InParanoid" id="A7SKI7"/>
<dbReference type="OMA" id="QDIRKWR"/>
<dbReference type="InterPro" id="IPR030456">
    <property type="entry name" value="TF_fork_head_CS_2"/>
</dbReference>
<keyword evidence="3 6" id="KW-0238">DNA-binding</keyword>
<keyword evidence="9" id="KW-1185">Reference proteome</keyword>
<dbReference type="Proteomes" id="UP000001593">
    <property type="component" value="Unassembled WGS sequence"/>
</dbReference>
<dbReference type="EMBL" id="DS469688">
    <property type="protein sequence ID" value="EDO35779.1"/>
    <property type="molecule type" value="Genomic_DNA"/>
</dbReference>
<evidence type="ECO:0000313" key="9">
    <source>
        <dbReference type="Proteomes" id="UP000001593"/>
    </source>
</evidence>
<accession>A7SKI7</accession>
<comment type="subcellular location">
    <subcellularLocation>
        <location evidence="6">Nucleus</location>
    </subcellularLocation>
</comment>
<name>A7SKI7_NEMVE</name>
<evidence type="ECO:0000256" key="6">
    <source>
        <dbReference type="PROSITE-ProRule" id="PRU00089"/>
    </source>
</evidence>
<dbReference type="HOGENOM" id="CLU_077699_3_2_1"/>
<dbReference type="InterPro" id="IPR049624">
    <property type="entry name" value="FOXN1_4"/>
</dbReference>
<evidence type="ECO:0000256" key="2">
    <source>
        <dbReference type="ARBA" id="ARBA00023015"/>
    </source>
</evidence>
<organism evidence="8 9">
    <name type="scientific">Nematostella vectensis</name>
    <name type="common">Starlet sea anemone</name>
    <dbReference type="NCBI Taxonomy" id="45351"/>
    <lineage>
        <taxon>Eukaryota</taxon>
        <taxon>Metazoa</taxon>
        <taxon>Cnidaria</taxon>
        <taxon>Anthozoa</taxon>
        <taxon>Hexacorallia</taxon>
        <taxon>Actiniaria</taxon>
        <taxon>Edwardsiidae</taxon>
        <taxon>Nematostella</taxon>
    </lineage>
</organism>